<gene>
    <name evidence="2" type="ORF">I8Y21_004512</name>
</gene>
<dbReference type="NCBIfam" id="TIGR03765">
    <property type="entry name" value="ICE_PFL_4695"/>
    <property type="match status" value="1"/>
</dbReference>
<evidence type="ECO:0000313" key="3">
    <source>
        <dbReference type="Proteomes" id="UP000856143"/>
    </source>
</evidence>
<proteinExistence type="predicted"/>
<dbReference type="Pfam" id="PF11072">
    <property type="entry name" value="DUF2859"/>
    <property type="match status" value="1"/>
</dbReference>
<accession>A0AAN5LCT5</accession>
<reference evidence="2" key="1">
    <citation type="journal article" date="2018" name="Genome Biol.">
        <title>SKESA: strategic k-mer extension for scrupulous assemblies.</title>
        <authorList>
            <person name="Souvorov A."/>
            <person name="Agarwala R."/>
            <person name="Lipman D.J."/>
        </authorList>
    </citation>
    <scope>NUCLEOTIDE SEQUENCE</scope>
    <source>
        <strain evidence="2">R404</strain>
    </source>
</reference>
<dbReference type="InterPro" id="IPR021300">
    <property type="entry name" value="Integr_conj_element_PFL4695"/>
</dbReference>
<comment type="caution">
    <text evidence="2">The sequence shown here is derived from an EMBL/GenBank/DDBJ whole genome shotgun (WGS) entry which is preliminary data.</text>
</comment>
<feature type="chain" id="PRO_5042899037" evidence="1">
    <location>
        <begin position="23"/>
        <end position="167"/>
    </location>
</feature>
<evidence type="ECO:0000313" key="2">
    <source>
        <dbReference type="EMBL" id="HAT1683756.1"/>
    </source>
</evidence>
<dbReference type="Proteomes" id="UP000856143">
    <property type="component" value="Unassembled WGS sequence"/>
</dbReference>
<reference evidence="2" key="2">
    <citation type="submission" date="2020-11" db="EMBL/GenBank/DDBJ databases">
        <authorList>
            <consortium name="NCBI Pathogen Detection Project"/>
        </authorList>
    </citation>
    <scope>NUCLEOTIDE SEQUENCE</scope>
    <source>
        <strain evidence="2">R404</strain>
    </source>
</reference>
<sequence length="167" mass="17466">MKKTCILLFLTGLIVPFSGQCALNVIADLGGQSTDVYFSAINRQPDPQESIPAVQRPGGEAGMLPVSTPELTPGAVTSRPLNLPGIGALFLTGDDALSRTWLQDNLTRLQQLHAVGMVVNVQSADGLAALRALAPGLTMAPASGSTLARRLQLSHYPVLITDKALGP</sequence>
<keyword evidence="1" id="KW-0732">Signal</keyword>
<dbReference type="EMBL" id="DACSEO010000073">
    <property type="protein sequence ID" value="HAT1683756.1"/>
    <property type="molecule type" value="Genomic_DNA"/>
</dbReference>
<name>A0AAN5LCT5_KLEOX</name>
<dbReference type="AlphaFoldDB" id="A0AAN5LCT5"/>
<organism evidence="2 3">
    <name type="scientific">Klebsiella oxytoca</name>
    <dbReference type="NCBI Taxonomy" id="571"/>
    <lineage>
        <taxon>Bacteria</taxon>
        <taxon>Pseudomonadati</taxon>
        <taxon>Pseudomonadota</taxon>
        <taxon>Gammaproteobacteria</taxon>
        <taxon>Enterobacterales</taxon>
        <taxon>Enterobacteriaceae</taxon>
        <taxon>Klebsiella/Raoultella group</taxon>
        <taxon>Klebsiella</taxon>
    </lineage>
</organism>
<evidence type="ECO:0000256" key="1">
    <source>
        <dbReference type="SAM" id="SignalP"/>
    </source>
</evidence>
<protein>
    <submittedName>
        <fullName evidence="2">Integrating conjugative element protein</fullName>
    </submittedName>
</protein>
<feature type="signal peptide" evidence="1">
    <location>
        <begin position="1"/>
        <end position="22"/>
    </location>
</feature>